<dbReference type="Proteomes" id="UP000218231">
    <property type="component" value="Unassembled WGS sequence"/>
</dbReference>
<protein>
    <submittedName>
        <fullName evidence="2">Uncharacterized protein</fullName>
    </submittedName>
</protein>
<feature type="region of interest" description="Disordered" evidence="1">
    <location>
        <begin position="1"/>
        <end position="65"/>
    </location>
</feature>
<evidence type="ECO:0000313" key="3">
    <source>
        <dbReference type="Proteomes" id="UP000218231"/>
    </source>
</evidence>
<name>A0A2A2LDL7_9BILA</name>
<dbReference type="AlphaFoldDB" id="A0A2A2LDL7"/>
<evidence type="ECO:0000256" key="1">
    <source>
        <dbReference type="SAM" id="MobiDB-lite"/>
    </source>
</evidence>
<organism evidence="2 3">
    <name type="scientific">Diploscapter pachys</name>
    <dbReference type="NCBI Taxonomy" id="2018661"/>
    <lineage>
        <taxon>Eukaryota</taxon>
        <taxon>Metazoa</taxon>
        <taxon>Ecdysozoa</taxon>
        <taxon>Nematoda</taxon>
        <taxon>Chromadorea</taxon>
        <taxon>Rhabditida</taxon>
        <taxon>Rhabditina</taxon>
        <taxon>Rhabditomorpha</taxon>
        <taxon>Rhabditoidea</taxon>
        <taxon>Rhabditidae</taxon>
        <taxon>Diploscapter</taxon>
    </lineage>
</organism>
<dbReference type="OrthoDB" id="5912342at2759"/>
<dbReference type="EMBL" id="LIAE01006873">
    <property type="protein sequence ID" value="PAV84250.1"/>
    <property type="molecule type" value="Genomic_DNA"/>
</dbReference>
<sequence>MPEYSLSKPQKPVQELRYNQPFPYKENPYSYPSNYICSNRMERDKGKEKPPSRSNSDESIGTRPVSVTVVRDTGTKVQLMLKAHGMKKKKSFFGSILTAFKKPHTPSKLVENGRFTRFDLKDHSLGLTLEVQTNKKKKKSNENRVDTFVCDIKQFPTGINPDSAEFEILEPASGEAFIHMTLMKTDNLNINWKEFLDANGTIDITAI</sequence>
<keyword evidence="3" id="KW-1185">Reference proteome</keyword>
<dbReference type="STRING" id="2018661.A0A2A2LDL7"/>
<proteinExistence type="predicted"/>
<reference evidence="2 3" key="1">
    <citation type="journal article" date="2017" name="Curr. Biol.">
        <title>Genome architecture and evolution of a unichromosomal asexual nematode.</title>
        <authorList>
            <person name="Fradin H."/>
            <person name="Zegar C."/>
            <person name="Gutwein M."/>
            <person name="Lucas J."/>
            <person name="Kovtun M."/>
            <person name="Corcoran D."/>
            <person name="Baugh L.R."/>
            <person name="Kiontke K."/>
            <person name="Gunsalus K."/>
            <person name="Fitch D.H."/>
            <person name="Piano F."/>
        </authorList>
    </citation>
    <scope>NUCLEOTIDE SEQUENCE [LARGE SCALE GENOMIC DNA]</scope>
    <source>
        <strain evidence="2">PF1309</strain>
    </source>
</reference>
<feature type="compositionally biased region" description="Basic and acidic residues" evidence="1">
    <location>
        <begin position="40"/>
        <end position="51"/>
    </location>
</feature>
<evidence type="ECO:0000313" key="2">
    <source>
        <dbReference type="EMBL" id="PAV84250.1"/>
    </source>
</evidence>
<accession>A0A2A2LDL7</accession>
<gene>
    <name evidence="2" type="ORF">WR25_16844</name>
</gene>
<comment type="caution">
    <text evidence="2">The sequence shown here is derived from an EMBL/GenBank/DDBJ whole genome shotgun (WGS) entry which is preliminary data.</text>
</comment>